<dbReference type="Gene3D" id="1.10.510.10">
    <property type="entry name" value="Transferase(Phosphotransferase) domain 1"/>
    <property type="match status" value="1"/>
</dbReference>
<sequence length="169" mass="18733">MADVYGFGVLLLELLTGKLPTHPSQMEEGVDLPACVLSIALEDWNVEIFDVELGRYNNIEGMVELLKVAIACASPNLGKRPRISEVWRKIEQQSSPARNKLVLLGNPTKKFDLEDVSRASKRELGKGTLGTTYKADPEDGTIMVILKMLENVVLSAEDFRDKVEAISEM</sequence>
<protein>
    <submittedName>
        <fullName evidence="2">Probable inactive receptor kinase At2g26730</fullName>
    </submittedName>
</protein>
<dbReference type="GeneID" id="115755009"/>
<dbReference type="AlphaFoldDB" id="A0A8B8QUR0"/>
<reference evidence="2" key="2">
    <citation type="submission" date="2025-08" db="UniProtKB">
        <authorList>
            <consortium name="RefSeq"/>
        </authorList>
    </citation>
    <scope>IDENTIFICATION</scope>
    <source>
        <tissue evidence="2">Leaf</tissue>
    </source>
</reference>
<organism evidence="1 2">
    <name type="scientific">Rhodamnia argentea</name>
    <dbReference type="NCBI Taxonomy" id="178133"/>
    <lineage>
        <taxon>Eukaryota</taxon>
        <taxon>Viridiplantae</taxon>
        <taxon>Streptophyta</taxon>
        <taxon>Embryophyta</taxon>
        <taxon>Tracheophyta</taxon>
        <taxon>Spermatophyta</taxon>
        <taxon>Magnoliopsida</taxon>
        <taxon>eudicotyledons</taxon>
        <taxon>Gunneridae</taxon>
        <taxon>Pentapetalae</taxon>
        <taxon>rosids</taxon>
        <taxon>malvids</taxon>
        <taxon>Myrtales</taxon>
        <taxon>Myrtaceae</taxon>
        <taxon>Myrtoideae</taxon>
        <taxon>Myrteae</taxon>
        <taxon>Australasian group</taxon>
        <taxon>Rhodamnia</taxon>
    </lineage>
</organism>
<keyword evidence="1" id="KW-1185">Reference proteome</keyword>
<keyword evidence="2" id="KW-0675">Receptor</keyword>
<dbReference type="PANTHER" id="PTHR48007">
    <property type="entry name" value="LEUCINE-RICH REPEAT RECEPTOR-LIKE PROTEIN KINASE PXC1"/>
    <property type="match status" value="1"/>
</dbReference>
<name>A0A8B8QUR0_9MYRT</name>
<dbReference type="Proteomes" id="UP000827889">
    <property type="component" value="Chromosome 1"/>
</dbReference>
<gene>
    <name evidence="2" type="primary">LOC115755009</name>
</gene>
<dbReference type="InterPro" id="IPR046959">
    <property type="entry name" value="PRK1-6/SRF4-like"/>
</dbReference>
<keyword evidence="2" id="KW-0808">Transferase</keyword>
<accession>A0A8B8QUR0</accession>
<dbReference type="KEGG" id="rarg:115755009"/>
<dbReference type="PANTHER" id="PTHR48007:SF4">
    <property type="entry name" value="LEUCINE-RICH REPEAT RECEPTOR-LIKE PROTEIN KINASE PXC1"/>
    <property type="match status" value="1"/>
</dbReference>
<dbReference type="InterPro" id="IPR011009">
    <property type="entry name" value="Kinase-like_dom_sf"/>
</dbReference>
<proteinExistence type="predicted"/>
<evidence type="ECO:0000313" key="1">
    <source>
        <dbReference type="Proteomes" id="UP000827889"/>
    </source>
</evidence>
<evidence type="ECO:0000313" key="2">
    <source>
        <dbReference type="RefSeq" id="XP_030550098.2"/>
    </source>
</evidence>
<dbReference type="GO" id="GO:0016301">
    <property type="term" value="F:kinase activity"/>
    <property type="evidence" value="ECO:0007669"/>
    <property type="project" value="UniProtKB-KW"/>
</dbReference>
<reference evidence="1" key="1">
    <citation type="submission" date="2025-05" db="UniProtKB">
        <authorList>
            <consortium name="RefSeq"/>
        </authorList>
    </citation>
    <scope>NUCLEOTIDE SEQUENCE [LARGE SCALE GENOMIC DNA]</scope>
</reference>
<keyword evidence="2" id="KW-0418">Kinase</keyword>
<dbReference type="SUPFAM" id="SSF56112">
    <property type="entry name" value="Protein kinase-like (PK-like)"/>
    <property type="match status" value="1"/>
</dbReference>
<dbReference type="RefSeq" id="XP_030550098.2">
    <property type="nucleotide sequence ID" value="XM_030694238.2"/>
</dbReference>